<dbReference type="AlphaFoldDB" id="A0AAJ1WZ80"/>
<protein>
    <submittedName>
        <fullName evidence="1">Uncharacterized protein</fullName>
    </submittedName>
</protein>
<gene>
    <name evidence="1" type="ORF">QO001_005039</name>
</gene>
<dbReference type="Proteomes" id="UP001223420">
    <property type="component" value="Unassembled WGS sequence"/>
</dbReference>
<organism evidence="1 2">
    <name type="scientific">Methylobacterium brachiatum</name>
    <dbReference type="NCBI Taxonomy" id="269660"/>
    <lineage>
        <taxon>Bacteria</taxon>
        <taxon>Pseudomonadati</taxon>
        <taxon>Pseudomonadota</taxon>
        <taxon>Alphaproteobacteria</taxon>
        <taxon>Hyphomicrobiales</taxon>
        <taxon>Methylobacteriaceae</taxon>
        <taxon>Methylobacterium</taxon>
    </lineage>
</organism>
<reference evidence="1" key="1">
    <citation type="submission" date="2023-07" db="EMBL/GenBank/DDBJ databases">
        <title>Genomic Encyclopedia of Type Strains, Phase IV (KMG-IV): sequencing the most valuable type-strain genomes for metagenomic binning, comparative biology and taxonomic classification.</title>
        <authorList>
            <person name="Goeker M."/>
        </authorList>
    </citation>
    <scope>NUCLEOTIDE SEQUENCE</scope>
    <source>
        <strain evidence="1">DSM 19569</strain>
    </source>
</reference>
<accession>A0AAJ1WZ80</accession>
<sequence length="66" mass="7327">MPREADHPDHGEELCRLLCDALDGAGTDPTRVALMTKLFMLDADDDRDADLARLRQSGPLDVLYKS</sequence>
<dbReference type="RefSeq" id="WP_230367607.1">
    <property type="nucleotide sequence ID" value="NZ_JAJALK010000013.1"/>
</dbReference>
<dbReference type="EMBL" id="JAUSWL010000012">
    <property type="protein sequence ID" value="MDQ0546090.1"/>
    <property type="molecule type" value="Genomic_DNA"/>
</dbReference>
<proteinExistence type="predicted"/>
<comment type="caution">
    <text evidence="1">The sequence shown here is derived from an EMBL/GenBank/DDBJ whole genome shotgun (WGS) entry which is preliminary data.</text>
</comment>
<evidence type="ECO:0000313" key="1">
    <source>
        <dbReference type="EMBL" id="MDQ0546090.1"/>
    </source>
</evidence>
<evidence type="ECO:0000313" key="2">
    <source>
        <dbReference type="Proteomes" id="UP001223420"/>
    </source>
</evidence>
<name>A0AAJ1WZ80_9HYPH</name>